<feature type="transmembrane region" description="Helical" evidence="1">
    <location>
        <begin position="20"/>
        <end position="42"/>
    </location>
</feature>
<dbReference type="RefSeq" id="WP_359205540.1">
    <property type="nucleotide sequence ID" value="NZ_JBEZAM010000007.1"/>
</dbReference>
<name>A0ABV3CSH4_STREX</name>
<feature type="transmembrane region" description="Helical" evidence="1">
    <location>
        <begin position="270"/>
        <end position="290"/>
    </location>
</feature>
<reference evidence="2 3" key="1">
    <citation type="submission" date="2024-06" db="EMBL/GenBank/DDBJ databases">
        <title>The Natural Products Discovery Center: Release of the First 8490 Sequenced Strains for Exploring Actinobacteria Biosynthetic Diversity.</title>
        <authorList>
            <person name="Kalkreuter E."/>
            <person name="Kautsar S.A."/>
            <person name="Yang D."/>
            <person name="Bader C.D."/>
            <person name="Teijaro C.N."/>
            <person name="Fluegel L."/>
            <person name="Davis C.M."/>
            <person name="Simpson J.R."/>
            <person name="Lauterbach L."/>
            <person name="Steele A.D."/>
            <person name="Gui C."/>
            <person name="Meng S."/>
            <person name="Li G."/>
            <person name="Viehrig K."/>
            <person name="Ye F."/>
            <person name="Su P."/>
            <person name="Kiefer A.F."/>
            <person name="Nichols A."/>
            <person name="Cepeda A.J."/>
            <person name="Yan W."/>
            <person name="Fan B."/>
            <person name="Jiang Y."/>
            <person name="Adhikari A."/>
            <person name="Zheng C.-J."/>
            <person name="Schuster L."/>
            <person name="Cowan T.M."/>
            <person name="Smanski M.J."/>
            <person name="Chevrette M.G."/>
            <person name="De Carvalho L.P.S."/>
            <person name="Shen B."/>
        </authorList>
    </citation>
    <scope>NUCLEOTIDE SEQUENCE [LARGE SCALE GENOMIC DNA]</scope>
    <source>
        <strain evidence="2 3">NPDC045705</strain>
    </source>
</reference>
<accession>A0ABV3CSH4</accession>
<keyword evidence="1" id="KW-0812">Transmembrane</keyword>
<feature type="transmembrane region" description="Helical" evidence="1">
    <location>
        <begin position="244"/>
        <end position="264"/>
    </location>
</feature>
<sequence>MSALERAGTAEALDRYRRRAALWVKAGAAVLAAGMALGVLSVDSPGADWVPEVLPYPLAGGGFALLLGLGAQRFARRMRRVLGAGDWSAHAVVALPKGVVVLAGQEPGVLLPRQVVAVKERYARVEPGPDGVLWWCGDPRDGGVVAPPGGAELVWTRPVRRTGARRRAVALAELRGLAERPAIGLPLPAAAASPALPYAALAEAALRQAVAAKPRRRPRWNRPEPDVRTVAWWRVRGLREISGLSWTAGSCAVSAALLGVTWLGGEGVGMFGVLGLFMAAGACVNVFRLLTSGVSAARLLARTAAAPVPVPKRYVVLADPYSGSPVLVVFAPHGGPGDPPEGALPLLRSSAPGEPTGEVELHGWLDQDARGRPLVVARSGGRVLWPREPYMEAGTPEFAEVAQWLAPPQEARAQK</sequence>
<evidence type="ECO:0000313" key="3">
    <source>
        <dbReference type="Proteomes" id="UP001551210"/>
    </source>
</evidence>
<keyword evidence="3" id="KW-1185">Reference proteome</keyword>
<evidence type="ECO:0000256" key="1">
    <source>
        <dbReference type="SAM" id="Phobius"/>
    </source>
</evidence>
<comment type="caution">
    <text evidence="2">The sequence shown here is derived from an EMBL/GenBank/DDBJ whole genome shotgun (WGS) entry which is preliminary data.</text>
</comment>
<protein>
    <submittedName>
        <fullName evidence="2">Uncharacterized protein</fullName>
    </submittedName>
</protein>
<keyword evidence="1" id="KW-0472">Membrane</keyword>
<proteinExistence type="predicted"/>
<keyword evidence="1" id="KW-1133">Transmembrane helix</keyword>
<gene>
    <name evidence="2" type="ORF">AB0A76_08065</name>
</gene>
<dbReference type="Proteomes" id="UP001551210">
    <property type="component" value="Unassembled WGS sequence"/>
</dbReference>
<evidence type="ECO:0000313" key="2">
    <source>
        <dbReference type="EMBL" id="MEU7293145.1"/>
    </source>
</evidence>
<organism evidence="2 3">
    <name type="scientific">Streptomyces exfoliatus</name>
    <name type="common">Streptomyces hydrogenans</name>
    <dbReference type="NCBI Taxonomy" id="1905"/>
    <lineage>
        <taxon>Bacteria</taxon>
        <taxon>Bacillati</taxon>
        <taxon>Actinomycetota</taxon>
        <taxon>Actinomycetes</taxon>
        <taxon>Kitasatosporales</taxon>
        <taxon>Streptomycetaceae</taxon>
        <taxon>Streptomyces</taxon>
    </lineage>
</organism>
<feature type="transmembrane region" description="Helical" evidence="1">
    <location>
        <begin position="54"/>
        <end position="71"/>
    </location>
</feature>
<dbReference type="EMBL" id="JBEZAM010000007">
    <property type="protein sequence ID" value="MEU7293145.1"/>
    <property type="molecule type" value="Genomic_DNA"/>
</dbReference>